<evidence type="ECO:0000256" key="6">
    <source>
        <dbReference type="ARBA" id="ARBA00022723"/>
    </source>
</evidence>
<keyword evidence="11" id="KW-0496">Mitochondrion</keyword>
<evidence type="ECO:0000256" key="4">
    <source>
        <dbReference type="ARBA" id="ARBA00011738"/>
    </source>
</evidence>
<comment type="subunit">
    <text evidence="4">Homodimer.</text>
</comment>
<keyword evidence="7" id="KW-0255">Endonuclease</keyword>
<dbReference type="SUPFAM" id="SSF54060">
    <property type="entry name" value="His-Me finger endonucleases"/>
    <property type="match status" value="1"/>
</dbReference>
<dbReference type="InterPro" id="IPR040255">
    <property type="entry name" value="Non-specific_endonuclease"/>
</dbReference>
<dbReference type="SMART" id="SM00892">
    <property type="entry name" value="Endonuclease_NS"/>
    <property type="match status" value="1"/>
</dbReference>
<dbReference type="InterPro" id="IPR044929">
    <property type="entry name" value="DNA/RNA_non-sp_Endonuclease_sf"/>
</dbReference>
<evidence type="ECO:0000256" key="1">
    <source>
        <dbReference type="ARBA" id="ARBA00001968"/>
    </source>
</evidence>
<dbReference type="OMA" id="TCKLMGF"/>
<protein>
    <recommendedName>
        <fullName evidence="14">Nuclease EXOG, mitochondrial</fullName>
    </recommendedName>
    <alternativeName>
        <fullName evidence="15">Endonuclease G-like 1</fullName>
    </alternativeName>
</protein>
<evidence type="ECO:0000256" key="15">
    <source>
        <dbReference type="ARBA" id="ARBA00081050"/>
    </source>
</evidence>
<evidence type="ECO:0000256" key="12">
    <source>
        <dbReference type="ARBA" id="ARBA00023136"/>
    </source>
</evidence>
<dbReference type="Pfam" id="PF01223">
    <property type="entry name" value="Endonuclease_NS"/>
    <property type="match status" value="1"/>
</dbReference>
<sequence>LISSYGLPRRSTEFIQYRNHVLCYDQARKIPRWVYEHVTADKLKGEGERSRCDFRPDLNVPAIFQATNEDYLGRGWSRGHMAPAADCRFDQQAMSETFFLSNVVPQDLNNNSSFWYRLESYCRYLTKHYSDVHVVTGPLFLPSEEDENGGKKFVKYEVIGDNNVAVPTHLFKAILAETEGKPALLGAFIVPNQPISFDRDLKEFQVSIEKLSKDSGLVFFPQFPQGKAEDLCEVDGCKLMSQGFMEKIIFCRKLHNSLSLEQLDEIWSAAKESGIAIDKYALETYEKRKMELEKGCKDSVQKTERNQ</sequence>
<feature type="active site" description="Proton acceptor" evidence="16">
    <location>
        <position position="80"/>
    </location>
</feature>
<dbReference type="HOGENOM" id="CLU_055174_3_0_1"/>
<dbReference type="CDD" id="cd00091">
    <property type="entry name" value="NUC"/>
    <property type="match status" value="1"/>
</dbReference>
<dbReference type="EMBL" id="DS469580">
    <property type="protein sequence ID" value="EDO41220.1"/>
    <property type="molecule type" value="Genomic_DNA"/>
</dbReference>
<evidence type="ECO:0000256" key="10">
    <source>
        <dbReference type="ARBA" id="ARBA00022946"/>
    </source>
</evidence>
<evidence type="ECO:0000259" key="18">
    <source>
        <dbReference type="SMART" id="SM00477"/>
    </source>
</evidence>
<dbReference type="FunFam" id="3.40.570.10:FF:000003">
    <property type="entry name" value="Nuclease EXOG, mitochondrial"/>
    <property type="match status" value="1"/>
</dbReference>
<dbReference type="GO" id="GO:0003676">
    <property type="term" value="F:nucleic acid binding"/>
    <property type="evidence" value="ECO:0007669"/>
    <property type="project" value="InterPro"/>
</dbReference>
<dbReference type="PANTHER" id="PTHR13966">
    <property type="entry name" value="ENDONUCLEASE RELATED"/>
    <property type="match status" value="1"/>
</dbReference>
<dbReference type="InterPro" id="IPR044925">
    <property type="entry name" value="His-Me_finger_sf"/>
</dbReference>
<dbReference type="InterPro" id="IPR001604">
    <property type="entry name" value="Endo_G_ENPP1-like_dom"/>
</dbReference>
<dbReference type="OrthoDB" id="5418055at2759"/>
<comment type="similarity">
    <text evidence="3">Belongs to the DNA/RNA non-specific endonuclease family.</text>
</comment>
<evidence type="ECO:0000256" key="16">
    <source>
        <dbReference type="PIRSR" id="PIRSR640255-1"/>
    </source>
</evidence>
<dbReference type="GO" id="GO:0004521">
    <property type="term" value="F:RNA endonuclease activity"/>
    <property type="evidence" value="ECO:0000318"/>
    <property type="project" value="GO_Central"/>
</dbReference>
<keyword evidence="6 17" id="KW-0479">Metal-binding</keyword>
<keyword evidence="10" id="KW-0809">Transit peptide</keyword>
<feature type="domain" description="DNA/RNA non-specific endonuclease/pyrophosphatase/phosphodiesterase" evidence="19">
    <location>
        <begin position="16"/>
        <end position="226"/>
    </location>
</feature>
<dbReference type="eggNOG" id="KOG3721">
    <property type="taxonomic scope" value="Eukaryota"/>
</dbReference>
<comment type="function">
    <text evidence="13">Endo/exonuclease with nicking activity towards supercoiled DNA, a preference for single-stranded DNA and 5'-3' exonuclease activity.</text>
</comment>
<evidence type="ECO:0000256" key="2">
    <source>
        <dbReference type="ARBA" id="ARBA00004273"/>
    </source>
</evidence>
<keyword evidence="21" id="KW-1185">Reference proteome</keyword>
<evidence type="ECO:0000256" key="9">
    <source>
        <dbReference type="ARBA" id="ARBA00022801"/>
    </source>
</evidence>
<dbReference type="GO" id="GO:0005743">
    <property type="term" value="C:mitochondrial inner membrane"/>
    <property type="evidence" value="ECO:0000318"/>
    <property type="project" value="GO_Central"/>
</dbReference>
<dbReference type="STRING" id="45351.A7S4V6"/>
<reference evidence="20 21" key="1">
    <citation type="journal article" date="2007" name="Science">
        <title>Sea anemone genome reveals ancestral eumetazoan gene repertoire and genomic organization.</title>
        <authorList>
            <person name="Putnam N.H."/>
            <person name="Srivastava M."/>
            <person name="Hellsten U."/>
            <person name="Dirks B."/>
            <person name="Chapman J."/>
            <person name="Salamov A."/>
            <person name="Terry A."/>
            <person name="Shapiro H."/>
            <person name="Lindquist E."/>
            <person name="Kapitonov V.V."/>
            <person name="Jurka J."/>
            <person name="Genikhovich G."/>
            <person name="Grigoriev I.V."/>
            <person name="Lucas S.M."/>
            <person name="Steele R.E."/>
            <person name="Finnerty J.R."/>
            <person name="Technau U."/>
            <person name="Martindale M.Q."/>
            <person name="Rokhsar D.S."/>
        </authorList>
    </citation>
    <scope>NUCLEOTIDE SEQUENCE [LARGE SCALE GENOMIC DNA]</scope>
    <source>
        <strain evidence="21">CH2 X CH6</strain>
    </source>
</reference>
<evidence type="ECO:0000256" key="11">
    <source>
        <dbReference type="ARBA" id="ARBA00023128"/>
    </source>
</evidence>
<dbReference type="KEGG" id="nve:5513021"/>
<evidence type="ECO:0000256" key="17">
    <source>
        <dbReference type="PIRSR" id="PIRSR640255-2"/>
    </source>
</evidence>
<dbReference type="PhylomeDB" id="A7S4V6"/>
<evidence type="ECO:0000256" key="5">
    <source>
        <dbReference type="ARBA" id="ARBA00022722"/>
    </source>
</evidence>
<dbReference type="Proteomes" id="UP000001593">
    <property type="component" value="Unassembled WGS sequence"/>
</dbReference>
<dbReference type="GO" id="GO:0006309">
    <property type="term" value="P:apoptotic DNA fragmentation"/>
    <property type="evidence" value="ECO:0000318"/>
    <property type="project" value="GO_Central"/>
</dbReference>
<accession>A7S4V6</accession>
<feature type="non-terminal residue" evidence="20">
    <location>
        <position position="1"/>
    </location>
</feature>
<feature type="binding site" evidence="17">
    <location>
        <position position="111"/>
    </location>
    <ligand>
        <name>Mg(2+)</name>
        <dbReference type="ChEBI" id="CHEBI:18420"/>
        <note>catalytic</note>
    </ligand>
</feature>
<proteinExistence type="inferred from homology"/>
<dbReference type="PANTHER" id="PTHR13966:SF19">
    <property type="entry name" value="NUCLEASE EXOG, MITOCHONDRIAL"/>
    <property type="match status" value="1"/>
</dbReference>
<dbReference type="GO" id="GO:0005634">
    <property type="term" value="C:nucleus"/>
    <property type="evidence" value="ECO:0000318"/>
    <property type="project" value="GO_Central"/>
</dbReference>
<dbReference type="AlphaFoldDB" id="A7S4V6"/>
<evidence type="ECO:0000256" key="7">
    <source>
        <dbReference type="ARBA" id="ARBA00022759"/>
    </source>
</evidence>
<evidence type="ECO:0000259" key="19">
    <source>
        <dbReference type="SMART" id="SM00892"/>
    </source>
</evidence>
<dbReference type="GO" id="GO:0046872">
    <property type="term" value="F:metal ion binding"/>
    <property type="evidence" value="ECO:0007669"/>
    <property type="project" value="UniProtKB-KW"/>
</dbReference>
<evidence type="ECO:0000256" key="8">
    <source>
        <dbReference type="ARBA" id="ARBA00022792"/>
    </source>
</evidence>
<dbReference type="GO" id="GO:0000014">
    <property type="term" value="F:single-stranded DNA endodeoxyribonuclease activity"/>
    <property type="evidence" value="ECO:0000318"/>
    <property type="project" value="GO_Central"/>
</dbReference>
<evidence type="ECO:0000313" key="20">
    <source>
        <dbReference type="EMBL" id="EDO41220.1"/>
    </source>
</evidence>
<dbReference type="InParanoid" id="A7S4V6"/>
<keyword evidence="12" id="KW-0472">Membrane</keyword>
<dbReference type="SMART" id="SM00477">
    <property type="entry name" value="NUC"/>
    <property type="match status" value="1"/>
</dbReference>
<dbReference type="InterPro" id="IPR020821">
    <property type="entry name" value="ENPP1-3/EXOG-like_nuc-like"/>
</dbReference>
<organism evidence="20 21">
    <name type="scientific">Nematostella vectensis</name>
    <name type="common">Starlet sea anemone</name>
    <dbReference type="NCBI Taxonomy" id="45351"/>
    <lineage>
        <taxon>Eukaryota</taxon>
        <taxon>Metazoa</taxon>
        <taxon>Cnidaria</taxon>
        <taxon>Anthozoa</taxon>
        <taxon>Hexacorallia</taxon>
        <taxon>Actiniaria</taxon>
        <taxon>Edwardsiidae</taxon>
        <taxon>Nematostella</taxon>
    </lineage>
</organism>
<evidence type="ECO:0000256" key="14">
    <source>
        <dbReference type="ARBA" id="ARBA00074243"/>
    </source>
</evidence>
<feature type="domain" description="ENPP1-3/EXOG-like endonuclease/phosphodiesterase" evidence="18">
    <location>
        <begin position="17"/>
        <end position="226"/>
    </location>
</feature>
<dbReference type="Gene3D" id="6.10.250.1250">
    <property type="match status" value="1"/>
</dbReference>
<evidence type="ECO:0000256" key="3">
    <source>
        <dbReference type="ARBA" id="ARBA00010052"/>
    </source>
</evidence>
<dbReference type="Gene3D" id="3.40.570.10">
    <property type="entry name" value="Extracellular Endonuclease, subunit A"/>
    <property type="match status" value="1"/>
</dbReference>
<comment type="cofactor">
    <cofactor evidence="1">
        <name>a divalent metal cation</name>
        <dbReference type="ChEBI" id="CHEBI:60240"/>
    </cofactor>
</comment>
<evidence type="ECO:0000256" key="13">
    <source>
        <dbReference type="ARBA" id="ARBA00053281"/>
    </source>
</evidence>
<keyword evidence="9" id="KW-0378">Hydrolase</keyword>
<gene>
    <name evidence="20" type="ORF">NEMVEDRAFT_v1g104907</name>
</gene>
<comment type="subcellular location">
    <subcellularLocation>
        <location evidence="2">Mitochondrion inner membrane</location>
    </subcellularLocation>
</comment>
<keyword evidence="5" id="KW-0540">Nuclease</keyword>
<name>A7S4V6_NEMVE</name>
<keyword evidence="8" id="KW-0999">Mitochondrion inner membrane</keyword>
<evidence type="ECO:0000313" key="21">
    <source>
        <dbReference type="Proteomes" id="UP000001593"/>
    </source>
</evidence>